<dbReference type="PANTHER" id="PTHR30055">
    <property type="entry name" value="HTH-TYPE TRANSCRIPTIONAL REGULATOR RUTR"/>
    <property type="match status" value="1"/>
</dbReference>
<feature type="DNA-binding region" description="H-T-H motif" evidence="2">
    <location>
        <begin position="44"/>
        <end position="63"/>
    </location>
</feature>
<gene>
    <name evidence="4" type="ORF">FG87_14690</name>
</gene>
<dbReference type="SUPFAM" id="SSF48498">
    <property type="entry name" value="Tetracyclin repressor-like, C-terminal domain"/>
    <property type="match status" value="1"/>
</dbReference>
<evidence type="ECO:0000256" key="2">
    <source>
        <dbReference type="PROSITE-ProRule" id="PRU00335"/>
    </source>
</evidence>
<organism evidence="4 5">
    <name type="scientific">Nocardia vulneris</name>
    <dbReference type="NCBI Taxonomy" id="1141657"/>
    <lineage>
        <taxon>Bacteria</taxon>
        <taxon>Bacillati</taxon>
        <taxon>Actinomycetota</taxon>
        <taxon>Actinomycetes</taxon>
        <taxon>Mycobacteriales</taxon>
        <taxon>Nocardiaceae</taxon>
        <taxon>Nocardia</taxon>
    </lineage>
</organism>
<evidence type="ECO:0000313" key="5">
    <source>
        <dbReference type="Proteomes" id="UP000031364"/>
    </source>
</evidence>
<accession>A0ABR4ZG13</accession>
<dbReference type="PANTHER" id="PTHR30055:SF226">
    <property type="entry name" value="HTH-TYPE TRANSCRIPTIONAL REGULATOR PKSA"/>
    <property type="match status" value="1"/>
</dbReference>
<dbReference type="SUPFAM" id="SSF46689">
    <property type="entry name" value="Homeodomain-like"/>
    <property type="match status" value="1"/>
</dbReference>
<keyword evidence="1 2" id="KW-0238">DNA-binding</keyword>
<evidence type="ECO:0000256" key="1">
    <source>
        <dbReference type="ARBA" id="ARBA00023125"/>
    </source>
</evidence>
<dbReference type="EMBL" id="JNFP01000015">
    <property type="protein sequence ID" value="KIA64208.1"/>
    <property type="molecule type" value="Genomic_DNA"/>
</dbReference>
<keyword evidence="5" id="KW-1185">Reference proteome</keyword>
<proteinExistence type="predicted"/>
<comment type="caution">
    <text evidence="4">The sequence shown here is derived from an EMBL/GenBank/DDBJ whole genome shotgun (WGS) entry which is preliminary data.</text>
</comment>
<dbReference type="Gene3D" id="1.10.357.10">
    <property type="entry name" value="Tetracycline Repressor, domain 2"/>
    <property type="match status" value="1"/>
</dbReference>
<dbReference type="InterPro" id="IPR009057">
    <property type="entry name" value="Homeodomain-like_sf"/>
</dbReference>
<dbReference type="InterPro" id="IPR001647">
    <property type="entry name" value="HTH_TetR"/>
</dbReference>
<dbReference type="PROSITE" id="PS50977">
    <property type="entry name" value="HTH_TETR_2"/>
    <property type="match status" value="1"/>
</dbReference>
<feature type="domain" description="HTH tetR-type" evidence="3">
    <location>
        <begin position="21"/>
        <end position="81"/>
    </location>
</feature>
<evidence type="ECO:0000313" key="4">
    <source>
        <dbReference type="EMBL" id="KIA64208.1"/>
    </source>
</evidence>
<reference evidence="4 5" key="1">
    <citation type="journal article" date="2014" name="Int. J. Syst. Evol. Microbiol.">
        <title>Nocardia vulneris sp. nov., isolated from wounds of human patients in North America.</title>
        <authorList>
            <person name="Lasker B.A."/>
            <person name="Bell M."/>
            <person name="Klenk H.P."/>
            <person name="Sproer C."/>
            <person name="Schumann C."/>
            <person name="Schumann P."/>
            <person name="Brown J.M."/>
        </authorList>
    </citation>
    <scope>NUCLEOTIDE SEQUENCE [LARGE SCALE GENOMIC DNA]</scope>
    <source>
        <strain evidence="4 5">W9851</strain>
    </source>
</reference>
<dbReference type="InterPro" id="IPR036271">
    <property type="entry name" value="Tet_transcr_reg_TetR-rel_C_sf"/>
</dbReference>
<evidence type="ECO:0000259" key="3">
    <source>
        <dbReference type="PROSITE" id="PS50977"/>
    </source>
</evidence>
<name>A0ABR4ZG13_9NOCA</name>
<dbReference type="Pfam" id="PF00440">
    <property type="entry name" value="TetR_N"/>
    <property type="match status" value="1"/>
</dbReference>
<dbReference type="Proteomes" id="UP000031364">
    <property type="component" value="Unassembled WGS sequence"/>
</dbReference>
<dbReference type="InterPro" id="IPR050109">
    <property type="entry name" value="HTH-type_TetR-like_transc_reg"/>
</dbReference>
<sequence>MVGEEVGGRVYRGRSADERASERRRRMLDAAVELFGGRGYPGTSIGELCTAARVSYRSFYEEFGALDQLLIAAVDEFDARAAERVVAALVETDEADFATRAAVTFRAFLAATCPNRKAARMCFVEIVRVADTVEIWRRERRRRFARLFVSQAEIAAERGEIASRPFAFAAIATMGAVIYAIQEWVNAEPVFAEFVGADTEELADQLARIYLDAVGPLLP</sequence>
<protein>
    <recommendedName>
        <fullName evidence="3">HTH tetR-type domain-containing protein</fullName>
    </recommendedName>
</protein>